<dbReference type="AlphaFoldDB" id="A0A0K1EBC9"/>
<dbReference type="SUPFAM" id="SSF54001">
    <property type="entry name" value="Cysteine proteinases"/>
    <property type="match status" value="1"/>
</dbReference>
<keyword evidence="8" id="KW-1185">Reference proteome</keyword>
<dbReference type="InterPro" id="IPR000064">
    <property type="entry name" value="NLP_P60_dom"/>
</dbReference>
<dbReference type="Gene3D" id="3.90.1720.10">
    <property type="entry name" value="endopeptidase domain like (from Nostoc punctiforme)"/>
    <property type="match status" value="1"/>
</dbReference>
<evidence type="ECO:0000313" key="8">
    <source>
        <dbReference type="Proteomes" id="UP000067626"/>
    </source>
</evidence>
<organism evidence="7 8">
    <name type="scientific">Chondromyces crocatus</name>
    <dbReference type="NCBI Taxonomy" id="52"/>
    <lineage>
        <taxon>Bacteria</taxon>
        <taxon>Pseudomonadati</taxon>
        <taxon>Myxococcota</taxon>
        <taxon>Polyangia</taxon>
        <taxon>Polyangiales</taxon>
        <taxon>Polyangiaceae</taxon>
        <taxon>Chondromyces</taxon>
    </lineage>
</organism>
<proteinExistence type="inferred from homology"/>
<dbReference type="GO" id="GO:0006508">
    <property type="term" value="P:proteolysis"/>
    <property type="evidence" value="ECO:0007669"/>
    <property type="project" value="UniProtKB-KW"/>
</dbReference>
<protein>
    <recommendedName>
        <fullName evidence="6">NlpC/P60 domain-containing protein</fullName>
    </recommendedName>
</protein>
<dbReference type="STRING" id="52.CMC5_023080"/>
<feature type="region of interest" description="Disordered" evidence="5">
    <location>
        <begin position="236"/>
        <end position="274"/>
    </location>
</feature>
<evidence type="ECO:0000256" key="3">
    <source>
        <dbReference type="ARBA" id="ARBA00022801"/>
    </source>
</evidence>
<dbReference type="InterPro" id="IPR042047">
    <property type="entry name" value="SleB_dom1"/>
</dbReference>
<feature type="domain" description="NlpC/P60" evidence="6">
    <location>
        <begin position="92"/>
        <end position="229"/>
    </location>
</feature>
<keyword evidence="3" id="KW-0378">Hydrolase</keyword>
<dbReference type="Pfam" id="PF00877">
    <property type="entry name" value="NLPC_P60"/>
    <property type="match status" value="1"/>
</dbReference>
<evidence type="ECO:0000256" key="2">
    <source>
        <dbReference type="ARBA" id="ARBA00022670"/>
    </source>
</evidence>
<evidence type="ECO:0000256" key="5">
    <source>
        <dbReference type="SAM" id="MobiDB-lite"/>
    </source>
</evidence>
<gene>
    <name evidence="7" type="ORF">CMC5_023080</name>
</gene>
<dbReference type="PROSITE" id="PS51935">
    <property type="entry name" value="NLPC_P60"/>
    <property type="match status" value="1"/>
</dbReference>
<dbReference type="OrthoDB" id="9807055at2"/>
<feature type="compositionally biased region" description="Low complexity" evidence="5">
    <location>
        <begin position="246"/>
        <end position="262"/>
    </location>
</feature>
<evidence type="ECO:0000256" key="4">
    <source>
        <dbReference type="ARBA" id="ARBA00022807"/>
    </source>
</evidence>
<evidence type="ECO:0000259" key="6">
    <source>
        <dbReference type="PROSITE" id="PS51935"/>
    </source>
</evidence>
<dbReference type="KEGG" id="ccro:CMC5_023080"/>
<keyword evidence="4" id="KW-0788">Thiol protease</keyword>
<dbReference type="Gene3D" id="1.10.10.2520">
    <property type="entry name" value="Cell wall hydrolase SleB, domain 1"/>
    <property type="match status" value="1"/>
</dbReference>
<evidence type="ECO:0000256" key="1">
    <source>
        <dbReference type="ARBA" id="ARBA00007074"/>
    </source>
</evidence>
<dbReference type="GO" id="GO:0008234">
    <property type="term" value="F:cysteine-type peptidase activity"/>
    <property type="evidence" value="ECO:0007669"/>
    <property type="project" value="UniProtKB-KW"/>
</dbReference>
<name>A0A0K1EBC9_CHOCO</name>
<evidence type="ECO:0000313" key="7">
    <source>
        <dbReference type="EMBL" id="AKT38165.1"/>
    </source>
</evidence>
<feature type="region of interest" description="Disordered" evidence="5">
    <location>
        <begin position="381"/>
        <end position="401"/>
    </location>
</feature>
<comment type="similarity">
    <text evidence="1">Belongs to the peptidase C40 family.</text>
</comment>
<sequence length="598" mass="63396">MPDRNEDLWSFQRANAEAMSAFGVANEAMLVPPAQGSGGTGPSLPGGGAALALPGNATNAPSGLLAPMNAKQASDWAAGPQAQLPVAAAKTADFNESIASNAIDYEVLHGQVPYLYGGNSTAGIDCSHYVNHVLGVTDPNYDPVRDYQSTSVLNDEPPDFYEPVDAGDVQRGDIVLFDGHMGIVTKPIDPLTGQGEYIGSQSSTGVATTAFGPKAPYWGKTGGREVTGYLRYKGKGDAAGQSATKGSSANAAAGEANGASSENENDGGTPTAAEVTNNDREIATQGSNHQATTQQPTDAHPGSVKQFMNFASSSLLQGGSVLTKIKGASIWLQDTGCLGPTEPSHDDHQPGLITGTYRAVARAVKASRDCFVEGQAVVREGDETEQNGGNASGVVEKAPPPAADSDRMILAAIIYHEASDYDPARAAGMTKEQAEAYRKRVEQERLAVGSVVRNRRDFAKANPKLFGSGKDWGDGESIASVVQAPGQFEKIDSPNSKYRTFLNGDVPAEKRDELLAVADRVLAWETPANIGYYENWPTTREWPEDAPSTPYPFIDFLSAKAPFTGRTGRDRTDYVQIGNTVFRGLLHRNEIWRPRGGN</sequence>
<keyword evidence="2" id="KW-0645">Protease</keyword>
<accession>A0A0K1EBC9</accession>
<reference evidence="7 8" key="1">
    <citation type="submission" date="2015-07" db="EMBL/GenBank/DDBJ databases">
        <title>Genome analysis of myxobacterium Chondromyces crocatus Cm c5 reveals a high potential for natural compound synthesis and the genetic basis for the loss of fruiting body formation.</title>
        <authorList>
            <person name="Zaburannyi N."/>
            <person name="Bunk B."/>
            <person name="Maier J."/>
            <person name="Overmann J."/>
            <person name="Mueller R."/>
        </authorList>
    </citation>
    <scope>NUCLEOTIDE SEQUENCE [LARGE SCALE GENOMIC DNA]</scope>
    <source>
        <strain evidence="7 8">Cm c5</strain>
    </source>
</reference>
<dbReference type="InterPro" id="IPR038765">
    <property type="entry name" value="Papain-like_cys_pep_sf"/>
</dbReference>
<dbReference type="EMBL" id="CP012159">
    <property type="protein sequence ID" value="AKT38165.1"/>
    <property type="molecule type" value="Genomic_DNA"/>
</dbReference>
<dbReference type="Proteomes" id="UP000067626">
    <property type="component" value="Chromosome"/>
</dbReference>